<feature type="transmembrane region" description="Helical" evidence="1">
    <location>
        <begin position="12"/>
        <end position="30"/>
    </location>
</feature>
<keyword evidence="1" id="KW-0472">Membrane</keyword>
<protein>
    <submittedName>
        <fullName evidence="2">Uncharacterized protein</fullName>
    </submittedName>
</protein>
<sequence>MDEIHGRLTQIIVYFLFVCQLHIVFFDKIVRDYLCRSFQRKNHIKTGGVKLLKSFSKKIVPFALIVMVFLVIVSPTAALSVREENYQKVQNTFVLIDQLNGSKMTSAEFMKTVWPHIYEKISPEYQKKLSDITHSWELTKGDTSHGGLLLTSSMDSPEKKQERLLLIDALWGVEMTGLEHMAIIQTEFYHAMTDEDRLSIAAEKYQSGKVPPQNLIREGENQWYSTNISENITLLTFRLWWENVQEIENNLSITIYSPDHAVFGPFANPVAVADTRKMLLETTISREQGIAEGEWWYCVKGVKVNGSQTYTI</sequence>
<feature type="transmembrane region" description="Helical" evidence="1">
    <location>
        <begin position="59"/>
        <end position="81"/>
    </location>
</feature>
<evidence type="ECO:0000313" key="3">
    <source>
        <dbReference type="Proteomes" id="UP001141336"/>
    </source>
</evidence>
<proteinExistence type="predicted"/>
<evidence type="ECO:0000256" key="1">
    <source>
        <dbReference type="SAM" id="Phobius"/>
    </source>
</evidence>
<organism evidence="2 3">
    <name type="scientific">Methanocorpusculum vombati</name>
    <dbReference type="NCBI Taxonomy" id="3002864"/>
    <lineage>
        <taxon>Archaea</taxon>
        <taxon>Methanobacteriati</taxon>
        <taxon>Methanobacteriota</taxon>
        <taxon>Stenosarchaea group</taxon>
        <taxon>Methanomicrobia</taxon>
        <taxon>Methanomicrobiales</taxon>
        <taxon>Methanocorpusculaceae</taxon>
        <taxon>Methanocorpusculum</taxon>
    </lineage>
</organism>
<accession>A0ABT4IIW5</accession>
<dbReference type="RefSeq" id="WP_268921872.1">
    <property type="nucleotide sequence ID" value="NZ_JAPTGC010000001.1"/>
</dbReference>
<keyword evidence="3" id="KW-1185">Reference proteome</keyword>
<dbReference type="Proteomes" id="UP001141336">
    <property type="component" value="Unassembled WGS sequence"/>
</dbReference>
<gene>
    <name evidence="2" type="ORF">O0S09_00290</name>
</gene>
<keyword evidence="1" id="KW-1133">Transmembrane helix</keyword>
<name>A0ABT4IIW5_9EURY</name>
<dbReference type="EMBL" id="JAPTGC010000001">
    <property type="protein sequence ID" value="MCZ0861692.1"/>
    <property type="molecule type" value="Genomic_DNA"/>
</dbReference>
<comment type="caution">
    <text evidence="2">The sequence shown here is derived from an EMBL/GenBank/DDBJ whole genome shotgun (WGS) entry which is preliminary data.</text>
</comment>
<evidence type="ECO:0000313" key="2">
    <source>
        <dbReference type="EMBL" id="MCZ0861692.1"/>
    </source>
</evidence>
<keyword evidence="1" id="KW-0812">Transmembrane</keyword>
<reference evidence="2" key="1">
    <citation type="submission" date="2022-12" db="EMBL/GenBank/DDBJ databases">
        <title>Isolation and characterisation of novel Methanocorpusculum spp. from native Australian herbivores indicates the genus is ancestrally host-associated.</title>
        <authorList>
            <person name="Volmer J.G."/>
            <person name="Soo R.M."/>
            <person name="Evans P.N."/>
            <person name="Hoedt E.C."/>
            <person name="Astorga Alsina A.L."/>
            <person name="Woodcroft B.J."/>
            <person name="Tyson G.W."/>
            <person name="Hugenholtz P."/>
            <person name="Morrison M."/>
        </authorList>
    </citation>
    <scope>NUCLEOTIDE SEQUENCE</scope>
    <source>
        <strain evidence="2">CW153</strain>
    </source>
</reference>